<dbReference type="Proteomes" id="UP000235786">
    <property type="component" value="Unassembled WGS sequence"/>
</dbReference>
<feature type="compositionally biased region" description="Low complexity" evidence="1">
    <location>
        <begin position="137"/>
        <end position="152"/>
    </location>
</feature>
<proteinExistence type="predicted"/>
<sequence length="336" mass="37448">MRLLDDTLKGIPEWPRSSQFYHPDPIFGEFDVPSGVVPHPLFHPGIKRSRSIESPQPVRLQLSRHALSYPRLDRYRSSSSVATFSSYLNKPVSWSTTMQTRRPETPPPPSPVQEIIIMDSIPSRLRQVRSVWSFSAASEAPPSSPSVYSTSSRTKLFEQPQRDPSPELFSLPSPQLPSPPLSIYDPEESRPRLQSLLPPPKARTPPPPLPIPPRNPLRKSNIPARYLSPSALLDADECPHTRQTRQPPPLLPPPAFIELPLTEGSESTIERWLDGSTGIESAFGSIIRESVPPGVSVAKPKEPRIQSLSLFPRVQSARSSTRRLSERGPQWIGAAF</sequence>
<dbReference type="AlphaFoldDB" id="A0A2J6QXK8"/>
<accession>A0A2J6QXK8</accession>
<organism evidence="2 3">
    <name type="scientific">Hyaloscypha variabilis (strain UAMH 11265 / GT02V1 / F)</name>
    <name type="common">Meliniomyces variabilis</name>
    <dbReference type="NCBI Taxonomy" id="1149755"/>
    <lineage>
        <taxon>Eukaryota</taxon>
        <taxon>Fungi</taxon>
        <taxon>Dikarya</taxon>
        <taxon>Ascomycota</taxon>
        <taxon>Pezizomycotina</taxon>
        <taxon>Leotiomycetes</taxon>
        <taxon>Helotiales</taxon>
        <taxon>Hyaloscyphaceae</taxon>
        <taxon>Hyaloscypha</taxon>
        <taxon>Hyaloscypha variabilis</taxon>
    </lineage>
</organism>
<dbReference type="EMBL" id="KZ613964">
    <property type="protein sequence ID" value="PMD30995.1"/>
    <property type="molecule type" value="Genomic_DNA"/>
</dbReference>
<keyword evidence="3" id="KW-1185">Reference proteome</keyword>
<protein>
    <submittedName>
        <fullName evidence="2">Uncharacterized protein</fullName>
    </submittedName>
</protein>
<evidence type="ECO:0000256" key="1">
    <source>
        <dbReference type="SAM" id="MobiDB-lite"/>
    </source>
</evidence>
<evidence type="ECO:0000313" key="3">
    <source>
        <dbReference type="Proteomes" id="UP000235786"/>
    </source>
</evidence>
<reference evidence="2 3" key="1">
    <citation type="submission" date="2016-04" db="EMBL/GenBank/DDBJ databases">
        <title>A degradative enzymes factory behind the ericoid mycorrhizal symbiosis.</title>
        <authorList>
            <consortium name="DOE Joint Genome Institute"/>
            <person name="Martino E."/>
            <person name="Morin E."/>
            <person name="Grelet G."/>
            <person name="Kuo A."/>
            <person name="Kohler A."/>
            <person name="Daghino S."/>
            <person name="Barry K."/>
            <person name="Choi C."/>
            <person name="Cichocki N."/>
            <person name="Clum A."/>
            <person name="Copeland A."/>
            <person name="Hainaut M."/>
            <person name="Haridas S."/>
            <person name="Labutti K."/>
            <person name="Lindquist E."/>
            <person name="Lipzen A."/>
            <person name="Khouja H.-R."/>
            <person name="Murat C."/>
            <person name="Ohm R."/>
            <person name="Olson A."/>
            <person name="Spatafora J."/>
            <person name="Veneault-Fourrey C."/>
            <person name="Henrissat B."/>
            <person name="Grigoriev I."/>
            <person name="Martin F."/>
            <person name="Perotto S."/>
        </authorList>
    </citation>
    <scope>NUCLEOTIDE SEQUENCE [LARGE SCALE GENOMIC DNA]</scope>
    <source>
        <strain evidence="2 3">F</strain>
    </source>
</reference>
<name>A0A2J6QXK8_HYAVF</name>
<dbReference type="OrthoDB" id="3542176at2759"/>
<dbReference type="STRING" id="1149755.A0A2J6QXK8"/>
<feature type="compositionally biased region" description="Pro residues" evidence="1">
    <location>
        <begin position="197"/>
        <end position="215"/>
    </location>
</feature>
<feature type="region of interest" description="Disordered" evidence="1">
    <location>
        <begin position="137"/>
        <end position="220"/>
    </location>
</feature>
<evidence type="ECO:0000313" key="2">
    <source>
        <dbReference type="EMBL" id="PMD30995.1"/>
    </source>
</evidence>
<feature type="region of interest" description="Disordered" evidence="1">
    <location>
        <begin position="316"/>
        <end position="336"/>
    </location>
</feature>
<gene>
    <name evidence="2" type="ORF">L207DRAFT_519672</name>
</gene>